<accession>A0A368P0R7</accession>
<evidence type="ECO:0000313" key="2">
    <source>
        <dbReference type="EMBL" id="RCU56437.1"/>
    </source>
</evidence>
<evidence type="ECO:0000313" key="3">
    <source>
        <dbReference type="Proteomes" id="UP000252249"/>
    </source>
</evidence>
<keyword evidence="1" id="KW-0732">Signal</keyword>
<dbReference type="EMBL" id="QPIG01000006">
    <property type="protein sequence ID" value="RCU56437.1"/>
    <property type="molecule type" value="Genomic_DNA"/>
</dbReference>
<evidence type="ECO:0000256" key="1">
    <source>
        <dbReference type="SAM" id="SignalP"/>
    </source>
</evidence>
<feature type="signal peptide" evidence="1">
    <location>
        <begin position="1"/>
        <end position="33"/>
    </location>
</feature>
<sequence length="124" mass="13214">MKINMNTPNPTNTMKMVLTFMLCVFLSMGSVVAQEAFAVSVYSSTNIENPEYALGAPDSSQAEMTTNNNSEIILKLGGTVKPGTNIIFRFRSDNNGNGNGFGFINASTSPTFSSTNAISVNDPS</sequence>
<feature type="chain" id="PRO_5016787178" evidence="1">
    <location>
        <begin position="34"/>
        <end position="124"/>
    </location>
</feature>
<dbReference type="RefSeq" id="WP_072353025.1">
    <property type="nucleotide sequence ID" value="NZ_JAWVXR010000009.1"/>
</dbReference>
<comment type="caution">
    <text evidence="2">The sequence shown here is derived from an EMBL/GenBank/DDBJ whole genome shotgun (WGS) entry which is preliminary data.</text>
</comment>
<dbReference type="AlphaFoldDB" id="A0A368P0R7"/>
<organism evidence="2 3">
    <name type="scientific">Oceanihabitans sediminis</name>
    <dbReference type="NCBI Taxonomy" id="1812012"/>
    <lineage>
        <taxon>Bacteria</taxon>
        <taxon>Pseudomonadati</taxon>
        <taxon>Bacteroidota</taxon>
        <taxon>Flavobacteriia</taxon>
        <taxon>Flavobacteriales</taxon>
        <taxon>Flavobacteriaceae</taxon>
        <taxon>Oceanihabitans</taxon>
    </lineage>
</organism>
<keyword evidence="3" id="KW-1185">Reference proteome</keyword>
<gene>
    <name evidence="2" type="ORF">DU428_12700</name>
</gene>
<dbReference type="Proteomes" id="UP000252249">
    <property type="component" value="Unassembled WGS sequence"/>
</dbReference>
<reference evidence="2 3" key="1">
    <citation type="submission" date="2018-07" db="EMBL/GenBank/DDBJ databases">
        <title>Oceanihabitans testaceum sp. nov., isolated from marine sediment.</title>
        <authorList>
            <person name="Li C.-M."/>
        </authorList>
    </citation>
    <scope>NUCLEOTIDE SEQUENCE [LARGE SCALE GENOMIC DNA]</scope>
    <source>
        <strain evidence="2 3">S9-10</strain>
    </source>
</reference>
<proteinExistence type="predicted"/>
<name>A0A368P0R7_9FLAO</name>
<protein>
    <submittedName>
        <fullName evidence="2">Uncharacterized protein</fullName>
    </submittedName>
</protein>